<accession>A0A6G1F1R9</accession>
<dbReference type="AlphaFoldDB" id="A0A6G1F1R9"/>
<keyword evidence="3" id="KW-1185">Reference proteome</keyword>
<dbReference type="EMBL" id="SPHZ02000002">
    <property type="protein sequence ID" value="KAF0930772.1"/>
    <property type="molecule type" value="Genomic_DNA"/>
</dbReference>
<feature type="compositionally biased region" description="Low complexity" evidence="1">
    <location>
        <begin position="26"/>
        <end position="40"/>
    </location>
</feature>
<reference evidence="2 3" key="1">
    <citation type="submission" date="2019-11" db="EMBL/GenBank/DDBJ databases">
        <title>Whole genome sequence of Oryza granulata.</title>
        <authorList>
            <person name="Li W."/>
        </authorList>
    </citation>
    <scope>NUCLEOTIDE SEQUENCE [LARGE SCALE GENOMIC DNA]</scope>
    <source>
        <strain evidence="3">cv. Menghai</strain>
        <tissue evidence="2">Leaf</tissue>
    </source>
</reference>
<proteinExistence type="predicted"/>
<comment type="caution">
    <text evidence="2">The sequence shown here is derived from an EMBL/GenBank/DDBJ whole genome shotgun (WGS) entry which is preliminary data.</text>
</comment>
<feature type="compositionally biased region" description="Basic and acidic residues" evidence="1">
    <location>
        <begin position="41"/>
        <end position="85"/>
    </location>
</feature>
<sequence length="183" mass="21217">MAGDEESSSNTVSIQEIQEVRAQMRQLMQEMQTLQQSLQQQRREPPPRDNDNVEHDDPGALEDEAAHFDVDHSDYIEEHGRDPRGHPGGFADHGGDNFRRFENYGDNQFGRYPDHHRRNPEHRQNDDGLGKVKISIPPFSGKENADAYFEWETKVEQIFDLYDYPAEKKAKLAAIEFKGYSQR</sequence>
<feature type="compositionally biased region" description="Basic and acidic residues" evidence="1">
    <location>
        <begin position="121"/>
        <end position="130"/>
    </location>
</feature>
<dbReference type="OrthoDB" id="785668at2759"/>
<dbReference type="Proteomes" id="UP000479710">
    <property type="component" value="Unassembled WGS sequence"/>
</dbReference>
<feature type="compositionally biased region" description="Basic and acidic residues" evidence="1">
    <location>
        <begin position="93"/>
        <end position="103"/>
    </location>
</feature>
<gene>
    <name evidence="2" type="ORF">E2562_035140</name>
</gene>
<evidence type="ECO:0000313" key="2">
    <source>
        <dbReference type="EMBL" id="KAF0930772.1"/>
    </source>
</evidence>
<evidence type="ECO:0000313" key="3">
    <source>
        <dbReference type="Proteomes" id="UP000479710"/>
    </source>
</evidence>
<name>A0A6G1F1R9_9ORYZ</name>
<evidence type="ECO:0008006" key="4">
    <source>
        <dbReference type="Google" id="ProtNLM"/>
    </source>
</evidence>
<feature type="region of interest" description="Disordered" evidence="1">
    <location>
        <begin position="26"/>
        <end position="132"/>
    </location>
</feature>
<organism evidence="2 3">
    <name type="scientific">Oryza meyeriana var. granulata</name>
    <dbReference type="NCBI Taxonomy" id="110450"/>
    <lineage>
        <taxon>Eukaryota</taxon>
        <taxon>Viridiplantae</taxon>
        <taxon>Streptophyta</taxon>
        <taxon>Embryophyta</taxon>
        <taxon>Tracheophyta</taxon>
        <taxon>Spermatophyta</taxon>
        <taxon>Magnoliopsida</taxon>
        <taxon>Liliopsida</taxon>
        <taxon>Poales</taxon>
        <taxon>Poaceae</taxon>
        <taxon>BOP clade</taxon>
        <taxon>Oryzoideae</taxon>
        <taxon>Oryzeae</taxon>
        <taxon>Oryzinae</taxon>
        <taxon>Oryza</taxon>
        <taxon>Oryza meyeriana</taxon>
    </lineage>
</organism>
<evidence type="ECO:0000256" key="1">
    <source>
        <dbReference type="SAM" id="MobiDB-lite"/>
    </source>
</evidence>
<protein>
    <recommendedName>
        <fullName evidence="4">Retrotransposon gag domain-containing protein</fullName>
    </recommendedName>
</protein>